<protein>
    <submittedName>
        <fullName evidence="1">Uncharacterized protein</fullName>
    </submittedName>
</protein>
<gene>
    <name evidence="1" type="ORF">HGA13_00010</name>
</gene>
<proteinExistence type="predicted"/>
<dbReference type="EMBL" id="JAAXOO010000001">
    <property type="protein sequence ID" value="NKY31460.1"/>
    <property type="molecule type" value="Genomic_DNA"/>
</dbReference>
<evidence type="ECO:0000313" key="1">
    <source>
        <dbReference type="EMBL" id="NKY31460.1"/>
    </source>
</evidence>
<dbReference type="AlphaFoldDB" id="A0A846X9E9"/>
<sequence length="109" mass="11793">MSEVEATEEMLKHCGTLAGNKTSVPLAWTLLRDARALHRVAQTRRAAIECGSAAEMAIKELLNRRNVIAKQKKPTLGILSDDLRGDGYPLSSDFDAAFLDVAPSISTVP</sequence>
<evidence type="ECO:0000313" key="2">
    <source>
        <dbReference type="Proteomes" id="UP000565715"/>
    </source>
</evidence>
<keyword evidence="2" id="KW-1185">Reference proteome</keyword>
<reference evidence="1 2" key="1">
    <citation type="submission" date="2020-04" db="EMBL/GenBank/DDBJ databases">
        <title>MicrobeNet Type strains.</title>
        <authorList>
            <person name="Nicholson A.C."/>
        </authorList>
    </citation>
    <scope>NUCLEOTIDE SEQUENCE [LARGE SCALE GENOMIC DNA]</scope>
    <source>
        <strain evidence="1 2">DSM 45078</strain>
    </source>
</reference>
<dbReference type="Proteomes" id="UP000565715">
    <property type="component" value="Unassembled WGS sequence"/>
</dbReference>
<organism evidence="1 2">
    <name type="scientific">Nocardia speluncae</name>
    <dbReference type="NCBI Taxonomy" id="419477"/>
    <lineage>
        <taxon>Bacteria</taxon>
        <taxon>Bacillati</taxon>
        <taxon>Actinomycetota</taxon>
        <taxon>Actinomycetes</taxon>
        <taxon>Mycobacteriales</taxon>
        <taxon>Nocardiaceae</taxon>
        <taxon>Nocardia</taxon>
    </lineage>
</organism>
<dbReference type="RefSeq" id="WP_084471597.1">
    <property type="nucleotide sequence ID" value="NZ_JAAXOO010000001.1"/>
</dbReference>
<comment type="caution">
    <text evidence="1">The sequence shown here is derived from an EMBL/GenBank/DDBJ whole genome shotgun (WGS) entry which is preliminary data.</text>
</comment>
<accession>A0A846X9E9</accession>
<name>A0A846X9E9_9NOCA</name>